<feature type="region of interest" description="Disordered" evidence="1">
    <location>
        <begin position="1"/>
        <end position="76"/>
    </location>
</feature>
<evidence type="ECO:0000256" key="1">
    <source>
        <dbReference type="SAM" id="MobiDB-lite"/>
    </source>
</evidence>
<sequence length="194" mass="21222">MGGKCSTIYDFPLWSSGSKDPQNTNDDTTFEVKEPEFEVQNPESEVHVSLSSSARTKKHDDKTNKEAKGKSHVELSTGFRNLSEEFEDFSNNRTNDVNAASTPVPAVGQISTNSTNTFSAAGPSNTVVRPTLGKSSYVDPSQYPDDPNMPTLEDITYSDDEEDVGAEADFTNLETTITVSPIPTTRVHKDHPET</sequence>
<dbReference type="EMBL" id="BKCJ010010330">
    <property type="protein sequence ID" value="GEU91089.1"/>
    <property type="molecule type" value="Genomic_DNA"/>
</dbReference>
<proteinExistence type="predicted"/>
<gene>
    <name evidence="2" type="ORF">Tci_063067</name>
</gene>
<accession>A0A6L2P0F2</accession>
<name>A0A6L2P0F2_TANCI</name>
<comment type="caution">
    <text evidence="2">The sequence shown here is derived from an EMBL/GenBank/DDBJ whole genome shotgun (WGS) entry which is preliminary data.</text>
</comment>
<organism evidence="2">
    <name type="scientific">Tanacetum cinerariifolium</name>
    <name type="common">Dalmatian daisy</name>
    <name type="synonym">Chrysanthemum cinerariifolium</name>
    <dbReference type="NCBI Taxonomy" id="118510"/>
    <lineage>
        <taxon>Eukaryota</taxon>
        <taxon>Viridiplantae</taxon>
        <taxon>Streptophyta</taxon>
        <taxon>Embryophyta</taxon>
        <taxon>Tracheophyta</taxon>
        <taxon>Spermatophyta</taxon>
        <taxon>Magnoliopsida</taxon>
        <taxon>eudicotyledons</taxon>
        <taxon>Gunneridae</taxon>
        <taxon>Pentapetalae</taxon>
        <taxon>asterids</taxon>
        <taxon>campanulids</taxon>
        <taxon>Asterales</taxon>
        <taxon>Asteraceae</taxon>
        <taxon>Asteroideae</taxon>
        <taxon>Anthemideae</taxon>
        <taxon>Anthemidinae</taxon>
        <taxon>Tanacetum</taxon>
    </lineage>
</organism>
<evidence type="ECO:0000313" key="2">
    <source>
        <dbReference type="EMBL" id="GEU91089.1"/>
    </source>
</evidence>
<feature type="region of interest" description="Disordered" evidence="1">
    <location>
        <begin position="93"/>
        <end position="150"/>
    </location>
</feature>
<feature type="compositionally biased region" description="Polar residues" evidence="1">
    <location>
        <begin position="15"/>
        <end position="27"/>
    </location>
</feature>
<reference evidence="2" key="1">
    <citation type="journal article" date="2019" name="Sci. Rep.">
        <title>Draft genome of Tanacetum cinerariifolium, the natural source of mosquito coil.</title>
        <authorList>
            <person name="Yamashiro T."/>
            <person name="Shiraishi A."/>
            <person name="Satake H."/>
            <person name="Nakayama K."/>
        </authorList>
    </citation>
    <scope>NUCLEOTIDE SEQUENCE</scope>
</reference>
<protein>
    <submittedName>
        <fullName evidence="2">Uncharacterized protein</fullName>
    </submittedName>
</protein>
<feature type="compositionally biased region" description="Polar residues" evidence="1">
    <location>
        <begin position="109"/>
        <end position="128"/>
    </location>
</feature>
<dbReference type="AlphaFoldDB" id="A0A6L2P0F2"/>
<feature type="compositionally biased region" description="Basic and acidic residues" evidence="1">
    <location>
        <begin position="58"/>
        <end position="73"/>
    </location>
</feature>